<dbReference type="WBParaSite" id="MCU_013925-RA">
    <property type="protein sequence ID" value="MCU_013925-RA"/>
    <property type="gene ID" value="MCU_013925"/>
</dbReference>
<name>A0A5K3G014_MESCO</name>
<sequence>KGNSVEYPTSIIQKTSATEQALLTNQNPEPHVRRLPSESTMLATPPIIYCSSFMSSCGWLVILLTCRWNAEKHRSQSHASGAFHPNPPRWPRRSLYTASHPCPSLVDCLPFPHAIGSQRDTGLAEARWSNMSAP</sequence>
<keyword evidence="1" id="KW-0812">Transmembrane</keyword>
<feature type="transmembrane region" description="Helical" evidence="1">
    <location>
        <begin position="46"/>
        <end position="66"/>
    </location>
</feature>
<keyword evidence="1" id="KW-0472">Membrane</keyword>
<evidence type="ECO:0000313" key="2">
    <source>
        <dbReference type="WBParaSite" id="MCU_013925-RA"/>
    </source>
</evidence>
<proteinExistence type="predicted"/>
<reference evidence="2" key="1">
    <citation type="submission" date="2019-11" db="UniProtKB">
        <authorList>
            <consortium name="WormBaseParasite"/>
        </authorList>
    </citation>
    <scope>IDENTIFICATION</scope>
</reference>
<organism evidence="2">
    <name type="scientific">Mesocestoides corti</name>
    <name type="common">Flatworm</name>
    <dbReference type="NCBI Taxonomy" id="53468"/>
    <lineage>
        <taxon>Eukaryota</taxon>
        <taxon>Metazoa</taxon>
        <taxon>Spiralia</taxon>
        <taxon>Lophotrochozoa</taxon>
        <taxon>Platyhelminthes</taxon>
        <taxon>Cestoda</taxon>
        <taxon>Eucestoda</taxon>
        <taxon>Cyclophyllidea</taxon>
        <taxon>Mesocestoididae</taxon>
        <taxon>Mesocestoides</taxon>
    </lineage>
</organism>
<dbReference type="AlphaFoldDB" id="A0A5K3G014"/>
<protein>
    <submittedName>
        <fullName evidence="2">Ovule protein</fullName>
    </submittedName>
</protein>
<evidence type="ECO:0000256" key="1">
    <source>
        <dbReference type="SAM" id="Phobius"/>
    </source>
</evidence>
<keyword evidence="1" id="KW-1133">Transmembrane helix</keyword>
<accession>A0A5K3G014</accession>